<evidence type="ECO:0000256" key="2">
    <source>
        <dbReference type="ARBA" id="ARBA00004496"/>
    </source>
</evidence>
<evidence type="ECO:0000313" key="12">
    <source>
        <dbReference type="EMBL" id="SDC34433.1"/>
    </source>
</evidence>
<dbReference type="InterPro" id="IPR044524">
    <property type="entry name" value="Isoase_HisA-like"/>
</dbReference>
<comment type="catalytic activity">
    <reaction evidence="1 9 11">
        <text>1-(5-phospho-beta-D-ribosyl)-5-[(5-phospho-beta-D-ribosylamino)methylideneamino]imidazole-4-carboxamide = 5-[(5-phospho-1-deoxy-D-ribulos-1-ylimino)methylamino]-1-(5-phospho-beta-D-ribosyl)imidazole-4-carboxamide</text>
        <dbReference type="Rhea" id="RHEA:15469"/>
        <dbReference type="ChEBI" id="CHEBI:58435"/>
        <dbReference type="ChEBI" id="CHEBI:58525"/>
        <dbReference type="EC" id="5.3.1.16"/>
    </reaction>
</comment>
<evidence type="ECO:0000256" key="3">
    <source>
        <dbReference type="ARBA" id="ARBA00005133"/>
    </source>
</evidence>
<sequence>MILYPAIDLKDGQAVRLVHGEMDRATVFNDDPAAQARAFVEAGCEWLHLVDLNGAFAGEPVNAAPVEAILAACPVPAQLGGGIRDMATIERWLTKGLARVILGTVAVENPELVRQAARAFPGKVAVGIDARNGKVATKGWAEETDVMVTDLARSFEDAGVAAIIYTDILRDGAMKGPNIEATAELARTVSIPVIASGGVSSLDDLIALRDCGAQLNGAISGRALYDGAINLADALKALKQRP</sequence>
<dbReference type="STRING" id="639004.SAMN04488239_10252"/>
<evidence type="ECO:0000256" key="8">
    <source>
        <dbReference type="ARBA" id="ARBA00023235"/>
    </source>
</evidence>
<keyword evidence="13" id="KW-1185">Reference proteome</keyword>
<dbReference type="EC" id="5.3.1.16" evidence="9 11"/>
<dbReference type="NCBIfam" id="NF010112">
    <property type="entry name" value="PRK13585.1"/>
    <property type="match status" value="1"/>
</dbReference>
<dbReference type="Pfam" id="PF00977">
    <property type="entry name" value="His_biosynth"/>
    <property type="match status" value="1"/>
</dbReference>
<dbReference type="EMBL" id="FMZV01000002">
    <property type="protein sequence ID" value="SDC34433.1"/>
    <property type="molecule type" value="Genomic_DNA"/>
</dbReference>
<dbReference type="AlphaFoldDB" id="A0A1G6KU00"/>
<protein>
    <recommendedName>
        <fullName evidence="9 11">1-(5-phosphoribosyl)-5-[(5-phosphoribosylamino)methylideneamino] imidazole-4-carboxamide isomerase</fullName>
        <ecNumber evidence="9 11">5.3.1.16</ecNumber>
    </recommendedName>
    <alternativeName>
        <fullName evidence="9">Phosphoribosylformimino-5-aminoimidazole carboxamide ribotide isomerase</fullName>
    </alternativeName>
</protein>
<evidence type="ECO:0000256" key="5">
    <source>
        <dbReference type="ARBA" id="ARBA00022490"/>
    </source>
</evidence>
<feature type="active site" description="Proton donor" evidence="9">
    <location>
        <position position="129"/>
    </location>
</feature>
<name>A0A1G6KU00_9RHOB</name>
<dbReference type="InterPro" id="IPR013785">
    <property type="entry name" value="Aldolase_TIM"/>
</dbReference>
<evidence type="ECO:0000256" key="4">
    <source>
        <dbReference type="ARBA" id="ARBA00009667"/>
    </source>
</evidence>
<dbReference type="InterPro" id="IPR023016">
    <property type="entry name" value="HisA/PriA"/>
</dbReference>
<dbReference type="OrthoDB" id="9807749at2"/>
<dbReference type="InterPro" id="IPR006063">
    <property type="entry name" value="HisA_bact_arch"/>
</dbReference>
<dbReference type="GO" id="GO:0003949">
    <property type="term" value="F:1-(5-phosphoribosyl)-5-[(5-phosphoribosylamino)methylideneamino]imidazole-4-carboxamide isomerase activity"/>
    <property type="evidence" value="ECO:0007669"/>
    <property type="project" value="UniProtKB-UniRule"/>
</dbReference>
<dbReference type="InterPro" id="IPR006062">
    <property type="entry name" value="His_biosynth"/>
</dbReference>
<reference evidence="13" key="1">
    <citation type="submission" date="2016-10" db="EMBL/GenBank/DDBJ databases">
        <authorList>
            <person name="Varghese N."/>
            <person name="Submissions S."/>
        </authorList>
    </citation>
    <scope>NUCLEOTIDE SEQUENCE [LARGE SCALE GENOMIC DNA]</scope>
    <source>
        <strain evidence="13">CGMCC 1.9108</strain>
    </source>
</reference>
<dbReference type="UniPathway" id="UPA00031">
    <property type="reaction ID" value="UER00009"/>
</dbReference>
<dbReference type="Proteomes" id="UP000199628">
    <property type="component" value="Unassembled WGS sequence"/>
</dbReference>
<evidence type="ECO:0000313" key="13">
    <source>
        <dbReference type="Proteomes" id="UP000199628"/>
    </source>
</evidence>
<dbReference type="GO" id="GO:0000162">
    <property type="term" value="P:L-tryptophan biosynthetic process"/>
    <property type="evidence" value="ECO:0007669"/>
    <property type="project" value="TreeGrafter"/>
</dbReference>
<comment type="similarity">
    <text evidence="4 9 10">Belongs to the HisA/HisF family.</text>
</comment>
<feature type="active site" description="Proton acceptor" evidence="9">
    <location>
        <position position="8"/>
    </location>
</feature>
<comment type="pathway">
    <text evidence="3 9 11">Amino-acid biosynthesis; L-histidine biosynthesis; L-histidine from 5-phospho-alpha-D-ribose 1-diphosphate: step 4/9.</text>
</comment>
<dbReference type="GO" id="GO:0000105">
    <property type="term" value="P:L-histidine biosynthetic process"/>
    <property type="evidence" value="ECO:0007669"/>
    <property type="project" value="UniProtKB-UniRule"/>
</dbReference>
<proteinExistence type="inferred from homology"/>
<dbReference type="Gene3D" id="3.20.20.70">
    <property type="entry name" value="Aldolase class I"/>
    <property type="match status" value="1"/>
</dbReference>
<organism evidence="12 13">
    <name type="scientific">Ruegeria marina</name>
    <dbReference type="NCBI Taxonomy" id="639004"/>
    <lineage>
        <taxon>Bacteria</taxon>
        <taxon>Pseudomonadati</taxon>
        <taxon>Pseudomonadota</taxon>
        <taxon>Alphaproteobacteria</taxon>
        <taxon>Rhodobacterales</taxon>
        <taxon>Roseobacteraceae</taxon>
        <taxon>Ruegeria</taxon>
    </lineage>
</organism>
<accession>A0A1G6KU00</accession>
<dbReference type="HAMAP" id="MF_01014">
    <property type="entry name" value="HisA"/>
    <property type="match status" value="1"/>
</dbReference>
<evidence type="ECO:0000256" key="6">
    <source>
        <dbReference type="ARBA" id="ARBA00022605"/>
    </source>
</evidence>
<evidence type="ECO:0000256" key="11">
    <source>
        <dbReference type="RuleBase" id="RU003658"/>
    </source>
</evidence>
<dbReference type="PANTHER" id="PTHR43090:SF2">
    <property type="entry name" value="1-(5-PHOSPHORIBOSYL)-5-[(5-PHOSPHORIBOSYLAMINO)METHYLIDENEAMINO] IMIDAZOLE-4-CARBOXAMIDE ISOMERASE"/>
    <property type="match status" value="1"/>
</dbReference>
<evidence type="ECO:0000256" key="10">
    <source>
        <dbReference type="RuleBase" id="RU003657"/>
    </source>
</evidence>
<dbReference type="InterPro" id="IPR011060">
    <property type="entry name" value="RibuloseP-bd_barrel"/>
</dbReference>
<keyword evidence="5 9" id="KW-0963">Cytoplasm</keyword>
<keyword evidence="6 9" id="KW-0028">Amino-acid biosynthesis</keyword>
<keyword evidence="8 9" id="KW-0413">Isomerase</keyword>
<evidence type="ECO:0000256" key="7">
    <source>
        <dbReference type="ARBA" id="ARBA00023102"/>
    </source>
</evidence>
<dbReference type="CDD" id="cd04732">
    <property type="entry name" value="HisA"/>
    <property type="match status" value="1"/>
</dbReference>
<dbReference type="SUPFAM" id="SSF51366">
    <property type="entry name" value="Ribulose-phoshate binding barrel"/>
    <property type="match status" value="1"/>
</dbReference>
<dbReference type="GO" id="GO:0005737">
    <property type="term" value="C:cytoplasm"/>
    <property type="evidence" value="ECO:0007669"/>
    <property type="project" value="UniProtKB-SubCell"/>
</dbReference>
<evidence type="ECO:0000256" key="9">
    <source>
        <dbReference type="HAMAP-Rule" id="MF_01014"/>
    </source>
</evidence>
<dbReference type="FunFam" id="3.20.20.70:FF:000009">
    <property type="entry name" value="1-(5-phosphoribosyl)-5-[(5-phosphoribosylamino)methylideneamino] imidazole-4-carboxamide isomerase"/>
    <property type="match status" value="1"/>
</dbReference>
<keyword evidence="7 9" id="KW-0368">Histidine biosynthesis</keyword>
<dbReference type="NCBIfam" id="TIGR00007">
    <property type="entry name" value="1-(5-phosphoribosyl)-5-[(5-phosphoribosylamino)methylideneamino]imidazole-4-carboxamide isomerase"/>
    <property type="match status" value="1"/>
</dbReference>
<evidence type="ECO:0000256" key="1">
    <source>
        <dbReference type="ARBA" id="ARBA00000901"/>
    </source>
</evidence>
<gene>
    <name evidence="9" type="primary">hisA</name>
    <name evidence="12" type="ORF">SAMN04488239_10252</name>
</gene>
<dbReference type="PANTHER" id="PTHR43090">
    <property type="entry name" value="1-(5-PHOSPHORIBOSYL)-5-[(5-PHOSPHORIBOSYLAMINO)METHYLIDENEAMINO] IMIDAZOLE-4-CARBOXAMIDE ISOMERASE"/>
    <property type="match status" value="1"/>
</dbReference>
<comment type="subcellular location">
    <subcellularLocation>
        <location evidence="2 9 11">Cytoplasm</location>
    </subcellularLocation>
</comment>
<dbReference type="RefSeq" id="WP_093027453.1">
    <property type="nucleotide sequence ID" value="NZ_FMZV01000002.1"/>
</dbReference>